<dbReference type="PANTHER" id="PTHR13167">
    <property type="entry name" value="PIEZO-TYPE MECHANOSENSITIVE ION CHANNEL COMPONENT"/>
    <property type="match status" value="1"/>
</dbReference>
<feature type="region of interest" description="Disordered" evidence="11">
    <location>
        <begin position="1942"/>
        <end position="1964"/>
    </location>
</feature>
<evidence type="ECO:0000256" key="4">
    <source>
        <dbReference type="ARBA" id="ARBA00022475"/>
    </source>
</evidence>
<accession>A0ABM4TV29</accession>
<dbReference type="Pfam" id="PF15917">
    <property type="entry name" value="Piezo_TM25-28"/>
    <property type="match status" value="1"/>
</dbReference>
<evidence type="ECO:0000259" key="16">
    <source>
        <dbReference type="Pfam" id="PF24874"/>
    </source>
</evidence>
<feature type="transmembrane region" description="Helical" evidence="10">
    <location>
        <begin position="1800"/>
        <end position="1826"/>
    </location>
</feature>
<dbReference type="InterPro" id="IPR056770">
    <property type="entry name" value="Piezo_THU9_anchor"/>
</dbReference>
<feature type="transmembrane region" description="Helical" evidence="10">
    <location>
        <begin position="682"/>
        <end position="700"/>
    </location>
</feature>
<feature type="transmembrane region" description="Helical" evidence="10">
    <location>
        <begin position="1907"/>
        <end position="1925"/>
    </location>
</feature>
<feature type="transmembrane region" description="Helical" evidence="10">
    <location>
        <begin position="1858"/>
        <end position="1882"/>
    </location>
</feature>
<feature type="compositionally biased region" description="Low complexity" evidence="11">
    <location>
        <begin position="1643"/>
        <end position="1654"/>
    </location>
</feature>
<evidence type="ECO:0000256" key="2">
    <source>
        <dbReference type="ARBA" id="ARBA00007821"/>
    </source>
</evidence>
<feature type="transmembrane region" description="Helical" evidence="10">
    <location>
        <begin position="552"/>
        <end position="570"/>
    </location>
</feature>
<keyword evidence="3" id="KW-0813">Transport</keyword>
<feature type="transmembrane region" description="Helical" evidence="10">
    <location>
        <begin position="1116"/>
        <end position="1139"/>
    </location>
</feature>
<feature type="domain" description="Piezo TM1-24" evidence="15">
    <location>
        <begin position="425"/>
        <end position="814"/>
    </location>
</feature>
<gene>
    <name evidence="18" type="primary">Piezo</name>
</gene>
<feature type="transmembrane region" description="Helical" evidence="10">
    <location>
        <begin position="1093"/>
        <end position="1109"/>
    </location>
</feature>
<comment type="similarity">
    <text evidence="2 10">Belongs to the PIEZO (TC 1.A.75) family.</text>
</comment>
<feature type="transmembrane region" description="Helical" evidence="10">
    <location>
        <begin position="56"/>
        <end position="89"/>
    </location>
</feature>
<dbReference type="PANTHER" id="PTHR13167:SF25">
    <property type="entry name" value="PIEZO-TYPE MECHANOSENSITIVE ION CHANNEL COMPONENT"/>
    <property type="match status" value="1"/>
</dbReference>
<evidence type="ECO:0000313" key="17">
    <source>
        <dbReference type="Proteomes" id="UP001652628"/>
    </source>
</evidence>
<feature type="transmembrane region" description="Helical" evidence="10">
    <location>
        <begin position="1159"/>
        <end position="1184"/>
    </location>
</feature>
<dbReference type="Pfam" id="PF12166">
    <property type="entry name" value="Piezo_cap"/>
    <property type="match status" value="1"/>
</dbReference>
<feature type="transmembrane region" description="Helical" evidence="10">
    <location>
        <begin position="2129"/>
        <end position="2146"/>
    </location>
</feature>
<feature type="transmembrane region" description="Helical" evidence="10">
    <location>
        <begin position="2023"/>
        <end position="2045"/>
    </location>
</feature>
<feature type="transmembrane region" description="Helical" evidence="10">
    <location>
        <begin position="1832"/>
        <end position="1851"/>
    </location>
</feature>
<feature type="transmembrane region" description="Helical" evidence="10">
    <location>
        <begin position="13"/>
        <end position="44"/>
    </location>
</feature>
<evidence type="ECO:0000259" key="12">
    <source>
        <dbReference type="Pfam" id="PF12166"/>
    </source>
</evidence>
<feature type="region of interest" description="Disordered" evidence="11">
    <location>
        <begin position="827"/>
        <end position="866"/>
    </location>
</feature>
<evidence type="ECO:0000256" key="10">
    <source>
        <dbReference type="RuleBase" id="RU362023"/>
    </source>
</evidence>
<dbReference type="InterPro" id="IPR056768">
    <property type="entry name" value="THU_Piezo"/>
</dbReference>
<evidence type="ECO:0000259" key="13">
    <source>
        <dbReference type="Pfam" id="PF15917"/>
    </source>
</evidence>
<dbReference type="Pfam" id="PF23188">
    <property type="entry name" value="THU_Piezo1"/>
    <property type="match status" value="1"/>
</dbReference>
<feature type="transmembrane region" description="Helical" evidence="10">
    <location>
        <begin position="2065"/>
        <end position="2086"/>
    </location>
</feature>
<keyword evidence="7" id="KW-0406">Ion transport</keyword>
<evidence type="ECO:0000256" key="11">
    <source>
        <dbReference type="SAM" id="MobiDB-lite"/>
    </source>
</evidence>
<feature type="transmembrane region" description="Helical" evidence="10">
    <location>
        <begin position="518"/>
        <end position="540"/>
    </location>
</feature>
<comment type="subcellular location">
    <subcellularLocation>
        <location evidence="1">Cell membrane</location>
        <topology evidence="1">Multi-pass membrane protein</topology>
    </subcellularLocation>
    <subcellularLocation>
        <location evidence="10">Membrane</location>
        <topology evidence="10">Multi-pass membrane protein</topology>
    </subcellularLocation>
</comment>
<feature type="transmembrane region" description="Helical" evidence="10">
    <location>
        <begin position="1065"/>
        <end position="1087"/>
    </location>
</feature>
<feature type="domain" description="Piezo TM25-28" evidence="13">
    <location>
        <begin position="1225"/>
        <end position="1500"/>
    </location>
</feature>
<feature type="transmembrane region" description="Helical" evidence="10">
    <location>
        <begin position="1368"/>
        <end position="1386"/>
    </location>
</feature>
<evidence type="ECO:0000256" key="1">
    <source>
        <dbReference type="ARBA" id="ARBA00004651"/>
    </source>
</evidence>
<keyword evidence="9 10" id="KW-0407">Ion channel</keyword>
<evidence type="ECO:0000313" key="18">
    <source>
        <dbReference type="RefSeq" id="XP_070853788.1"/>
    </source>
</evidence>
<feature type="transmembrane region" description="Helical" evidence="10">
    <location>
        <begin position="203"/>
        <end position="226"/>
    </location>
</feature>
<feature type="domain" description="Piezo transmembrane helical unit" evidence="14">
    <location>
        <begin position="1814"/>
        <end position="1932"/>
    </location>
</feature>
<feature type="transmembrane region" description="Helical" evidence="10">
    <location>
        <begin position="2238"/>
        <end position="2261"/>
    </location>
</feature>
<keyword evidence="17" id="KW-1185">Reference proteome</keyword>
<keyword evidence="5 10" id="KW-0812">Transmembrane</keyword>
<evidence type="ECO:0000256" key="6">
    <source>
        <dbReference type="ARBA" id="ARBA00022989"/>
    </source>
</evidence>
<feature type="compositionally biased region" description="Polar residues" evidence="11">
    <location>
        <begin position="451"/>
        <end position="462"/>
    </location>
</feature>
<feature type="transmembrane region" description="Helical" evidence="10">
    <location>
        <begin position="612"/>
        <end position="630"/>
    </location>
</feature>
<feature type="region of interest" description="Disordered" evidence="11">
    <location>
        <begin position="146"/>
        <end position="187"/>
    </location>
</feature>
<keyword evidence="8 10" id="KW-0472">Membrane</keyword>
<evidence type="ECO:0000256" key="9">
    <source>
        <dbReference type="ARBA" id="ARBA00023303"/>
    </source>
</evidence>
<feature type="domain" description="Piezo non-specific cation channel cap" evidence="12">
    <location>
        <begin position="2297"/>
        <end position="2608"/>
    </location>
</feature>
<feature type="transmembrane region" description="Helical" evidence="10">
    <location>
        <begin position="2098"/>
        <end position="2117"/>
    </location>
</feature>
<feature type="transmembrane region" description="Helical" evidence="10">
    <location>
        <begin position="642"/>
        <end position="662"/>
    </location>
</feature>
<feature type="transmembrane region" description="Helical" evidence="10">
    <location>
        <begin position="256"/>
        <end position="277"/>
    </location>
</feature>
<name>A0ABM4TV29_DROSZ</name>
<dbReference type="RefSeq" id="XP_070853788.1">
    <property type="nucleotide sequence ID" value="XM_070997687.1"/>
</dbReference>
<organism evidence="17 18">
    <name type="scientific">Drosophila suzukii</name>
    <name type="common">Spotted-wing drosophila fruit fly</name>
    <dbReference type="NCBI Taxonomy" id="28584"/>
    <lineage>
        <taxon>Eukaryota</taxon>
        <taxon>Metazoa</taxon>
        <taxon>Ecdysozoa</taxon>
        <taxon>Arthropoda</taxon>
        <taxon>Hexapoda</taxon>
        <taxon>Insecta</taxon>
        <taxon>Pterygota</taxon>
        <taxon>Neoptera</taxon>
        <taxon>Endopterygota</taxon>
        <taxon>Diptera</taxon>
        <taxon>Brachycera</taxon>
        <taxon>Muscomorpha</taxon>
        <taxon>Ephydroidea</taxon>
        <taxon>Drosophilidae</taxon>
        <taxon>Drosophila</taxon>
        <taxon>Sophophora</taxon>
    </lineage>
</organism>
<feature type="transmembrane region" description="Helical" evidence="10">
    <location>
        <begin position="1008"/>
        <end position="1026"/>
    </location>
</feature>
<evidence type="ECO:0000256" key="7">
    <source>
        <dbReference type="ARBA" id="ARBA00023065"/>
    </source>
</evidence>
<feature type="compositionally biased region" description="Basic and acidic residues" evidence="11">
    <location>
        <begin position="1674"/>
        <end position="1688"/>
    </location>
</feature>
<feature type="transmembrane region" description="Helical" evidence="10">
    <location>
        <begin position="910"/>
        <end position="935"/>
    </location>
</feature>
<evidence type="ECO:0000259" key="14">
    <source>
        <dbReference type="Pfam" id="PF23188"/>
    </source>
</evidence>
<feature type="region of interest" description="Disordered" evidence="11">
    <location>
        <begin position="385"/>
        <end position="467"/>
    </location>
</feature>
<feature type="transmembrane region" description="Helical" evidence="10">
    <location>
        <begin position="109"/>
        <end position="133"/>
    </location>
</feature>
<keyword evidence="6 10" id="KW-1133">Transmembrane helix</keyword>
<feature type="transmembrane region" description="Helical" evidence="10">
    <location>
        <begin position="232"/>
        <end position="249"/>
    </location>
</feature>
<feature type="transmembrane region" description="Helical" evidence="10">
    <location>
        <begin position="1267"/>
        <end position="1288"/>
    </location>
</feature>
<proteinExistence type="inferred from homology"/>
<dbReference type="Pfam" id="PF24874">
    <property type="entry name" value="Piezo_THU9_anchor"/>
    <property type="match status" value="1"/>
</dbReference>
<feature type="compositionally biased region" description="Polar residues" evidence="11">
    <location>
        <begin position="430"/>
        <end position="444"/>
    </location>
</feature>
<dbReference type="GeneID" id="108016593"/>
<feature type="transmembrane region" description="Helical" evidence="10">
    <location>
        <begin position="494"/>
        <end position="512"/>
    </location>
</feature>
<feature type="transmembrane region" description="Helical" evidence="10">
    <location>
        <begin position="735"/>
        <end position="755"/>
    </location>
</feature>
<evidence type="ECO:0000256" key="5">
    <source>
        <dbReference type="ARBA" id="ARBA00022692"/>
    </source>
</evidence>
<feature type="transmembrane region" description="Helical" evidence="10">
    <location>
        <begin position="1300"/>
        <end position="1318"/>
    </location>
</feature>
<dbReference type="InterPro" id="IPR031805">
    <property type="entry name" value="Piezo_TM25-28"/>
</dbReference>
<keyword evidence="4" id="KW-1003">Cell membrane</keyword>
<reference evidence="18" key="1">
    <citation type="submission" date="2025-08" db="UniProtKB">
        <authorList>
            <consortium name="RefSeq"/>
        </authorList>
    </citation>
    <scope>IDENTIFICATION</scope>
</reference>
<feature type="transmembrane region" description="Helical" evidence="10">
    <location>
        <begin position="324"/>
        <end position="345"/>
    </location>
</feature>
<feature type="domain" description="Piezo THU9 and anchor" evidence="16">
    <location>
        <begin position="2021"/>
        <end position="2260"/>
    </location>
</feature>
<dbReference type="InterPro" id="IPR027272">
    <property type="entry name" value="Piezo"/>
</dbReference>
<feature type="transmembrane region" description="Helical" evidence="10">
    <location>
        <begin position="788"/>
        <end position="808"/>
    </location>
</feature>
<dbReference type="Pfam" id="PF24871">
    <property type="entry name" value="Piezo_TM1-24"/>
    <property type="match status" value="2"/>
</dbReference>
<evidence type="ECO:0000256" key="8">
    <source>
        <dbReference type="ARBA" id="ARBA00023136"/>
    </source>
</evidence>
<dbReference type="Proteomes" id="UP001652628">
    <property type="component" value="Chromosome 2L"/>
</dbReference>
<sequence length="2640" mass="299857">MVFSYACMVLQRIVVPAVLVLAALMRPVGISFVYLLMFFISPFVPLATRRNFKGSVTAFFIILLALSTLVLLGHITLQILALSLTLPIYNCSFSEHLLRHIGFVSFIDLRAFAIIEWLVPEVLVFATSLGSYLTVKRVASQPVGTEQLENGEVPDGQAENGQSSQPPATDANGGDVPQPTATTPLQQQQQQLRKRVSMISQHIHFEGLIKISPLFCLATLFFAAVLRPSVPGGFYFLIFLLAGTYWATCQTLQRGFALLLRCVMVVLVLHSLSIVSYQTPWMQSHLNHTTLTARLIGLEPLIESYCKPDLRYVLYNTTLSLDSYLNPFALFFAYFALALTTKHLIRPRLEAKPATAFGQQLDCNSSSINNTTGNKVNRQLSLLTSQTSRGRRDGSNPGGGGATITTTTTTTSATIRNQRLSVSLRRDQRATLNEPTETTPLVRQSTRKSRTPQPLESGSSVAPSGIQRGHDIQLDSMEQRSEQENNTTSILDQISYGFVSVGGFIYQNSYIFTNILMMAWSIVYHSWLTFVLLLWANVLWMIPNQRKAMMRSSPFIVLYAEALLIAQYIYGMDLNNDELPTSVPYLQTAGINLQQIGFERPIENQMRPCVPLIVKTAFVLMFWVTSRQFFKEKRDRRRDSTLADIIAPLQITVGSAGSSYLINDGKKTSKFLKKAGDVIKNLLVRLWIWLLVLVIFLCAITGENMTVFRICYMALFLFFLLVFQSSSKAWVKIMYGFWLFLIFYAMTILILIYTYQFDKFETYWRDYLNVSSTLQKDIGLKRYQTKDLFLHLVSPTIIVILTVIQVHYFHKRFIASLQQQSVAGGSAQQKPTETTALEPAPSKRRGSAGSLRRSQGPSAEAAPGATTDFETSVRDLVRISFRKIKNKSEYIFKNFKDVFWRFLELHIMKAVYIAAFVCSVSEVCVLHIVFVGFCVLGATSRKSVQVVISRLISFIVTIIVLSKMIYQIEYLNNSQLNVVCSDNRTANNVEWIGLTKADKVEGGLMSLLRTYIIYMVIVTMHAVITLRQLQMRVKIGALNAPPTKLLFPHIIRTDAEKDLVGLVKYLLNFGFYKFGIEISLIALVSTITYRQDIVAVAYALWLVVLLLLRRSQCAKIWGVFQAFFAISILTQYIVLVGLPPSSCLVYPWEGPFGEGIQRWTMLPGALHFNHVPKLIFDFIVLVILNRQKSIFCIEQRYASNDDYPGGSNRSVIADIAQLGRVPFDNPTHDFCSYIRNYSDILKNGVLCGFYWFTLAVVFLAGTNIADLLALGYLIGAFIFLWQGSDFYLRPIHTIILRWKWLLAFNVSNILIKTSFQMAGCLYMKQLTSGCCWLVHMLGITCTSSVPIEQVMLPEDAVTVLEPGECPKITHQVVLLWDTICFAFIIFQLRIFKSHYFCHIITDTKANNILASRGADIIESLRHKQIAHRHDHEKQVLHKIKRKMERIRATQQKMLRPLDKQTHFDEHGYPLPAPTVRRRKEIKLHPHATRAGDYYMFEEMDDKFELDLIHDEIDFLEEENITESEMKMQRRKTLYDVWKDLNDAEYRRHFYMRERSYASEPGSRIALKLDDEKEKVGHDLGLTTDDDEDDDTIECDLGMRTSTLSEPLDFGRRSQTLLEVKSKDAPTGDFPSTSKGISKERDAATASSSASPAPTRDVGDLPVIPPPTSAPAREATSKETSDSKSKMEVDSGEVTAKDSDEDFDTNPIIRLLEGFLVTLTIRLNRFSRNYRFVNRILAGEKKTLKESSSLNRLGLSSAAAMFHFLKSNLERKQSINSSPPAKGAGEFNLEEENFAQRDHHIIVEVLISSWYALLANTDLICYIVVFVNQVVNASLISLPLPIMVFLWGTLSLPRPTKTFWVTLIAYTQAIVLIKCIFQFKLIWSNYHQLPNQPLTPAKIFGVENKAHYAIYDLILLLVLFLHRYLLKSQGLWKSGYKDTDNQFTKPTASIDDRDDSDNLSQPDSRQLNDDAAQKLSLQVSQASLPGSPEFSKTGINQLERTKYTSSLYKFFFSLVHKSRLATDVYALMFLCDFVNFFVLLFGFTAFGTQQTESDEGVQTYLAENKVPIPFLIMLLVQFLLIVIDRALYLRKALVNKIIFHFFSVIGIHIWMFFVVPAVTERTFNSLAPPIIFYVIKCFYMLLSSYQIKSGYPKRILGNFFTKGFSMVNMIAFKVYMQIPFLYELRTILDWVCIDSTMTIFDWLKMEDIFSNIYLIRCTRQSETDFPAMRAQKKASLSKLIMGGTIVLLIVICIWGPLCLFALGNAVGTSNVPYHVSLSIRIGPYDPIYTTNNYDSIFEINSEMYSQMTNAYLKEKQALTFIAGYDPTDVAAVKLAGNSPSLWNIAPPDRQRLLNDLRNNHTLKARFSYSLTRKAPAKGLKENVGDEHAISLDETFEGRAALIHMLSETHDVAPLHSNTTTNGTITPEIEEVVVIPGMIPKFIKVLNSGDAAVVGVLSEKHHEYRPLVIKMHRDNETNGLWWEIRDFCDDNFYNETLSKFAYSNCTSGIVMYTFNDKKFPSTFSFLTAGGIIGLYTTFVLLASRFMKSFIGGQNRKIMFEDLPYVDRVLQLCLDIYLVREALEFALEEDLFAKLLFLYRSPETLIKWTRPKEEYVDDDGDTDSIPSRMSVRRPEQLQPQQPQ</sequence>
<dbReference type="InterPro" id="IPR031334">
    <property type="entry name" value="Piezo_cap_dom"/>
</dbReference>
<feature type="transmembrane region" description="Helical" evidence="10">
    <location>
        <begin position="2521"/>
        <end position="2544"/>
    </location>
</feature>
<feature type="region of interest" description="Disordered" evidence="11">
    <location>
        <begin position="2611"/>
        <end position="2640"/>
    </location>
</feature>
<feature type="region of interest" description="Disordered" evidence="11">
    <location>
        <begin position="1618"/>
        <end position="1697"/>
    </location>
</feature>
<feature type="compositionally biased region" description="Low complexity" evidence="11">
    <location>
        <begin position="177"/>
        <end position="187"/>
    </location>
</feature>
<protein>
    <recommendedName>
        <fullName evidence="10">Piezo-type mechanosensitive ion channel component</fullName>
    </recommendedName>
</protein>
<feature type="compositionally biased region" description="Low complexity" evidence="11">
    <location>
        <begin position="403"/>
        <end position="415"/>
    </location>
</feature>
<evidence type="ECO:0000256" key="3">
    <source>
        <dbReference type="ARBA" id="ARBA00022448"/>
    </source>
</evidence>
<evidence type="ECO:0000259" key="15">
    <source>
        <dbReference type="Pfam" id="PF24871"/>
    </source>
</evidence>
<feature type="domain" description="Piezo TM1-24" evidence="15">
    <location>
        <begin position="26"/>
        <end position="365"/>
    </location>
</feature>
<feature type="transmembrane region" description="Helical" evidence="10">
    <location>
        <begin position="947"/>
        <end position="966"/>
    </location>
</feature>
<dbReference type="InterPro" id="IPR056769">
    <property type="entry name" value="Piezo_TM1-24"/>
</dbReference>
<feature type="transmembrane region" description="Helical" evidence="10">
    <location>
        <begin position="707"/>
        <end position="723"/>
    </location>
</feature>